<keyword evidence="9" id="KW-0645">Protease</keyword>
<keyword evidence="5 7" id="KW-1133">Transmembrane helix</keyword>
<accession>A0A956NG52</accession>
<dbReference type="InterPro" id="IPR050925">
    <property type="entry name" value="Rhomboid_protease_S54"/>
</dbReference>
<keyword evidence="6 7" id="KW-0472">Membrane</keyword>
<proteinExistence type="inferred from homology"/>
<evidence type="ECO:0000256" key="5">
    <source>
        <dbReference type="ARBA" id="ARBA00022989"/>
    </source>
</evidence>
<name>A0A956NG52_UNCEI</name>
<comment type="subcellular location">
    <subcellularLocation>
        <location evidence="1">Membrane</location>
        <topology evidence="1">Multi-pass membrane protein</topology>
    </subcellularLocation>
</comment>
<dbReference type="Proteomes" id="UP000739538">
    <property type="component" value="Unassembled WGS sequence"/>
</dbReference>
<gene>
    <name evidence="9" type="ORF">KDA27_23455</name>
</gene>
<sequence>MSNLTPATVVLLVTTVLVSFASFGSEAVFRRFALYPYGVAREGNWHQTITSGFLHADLTHLGFNMITLFFFGPTVERYLGTPSFLIVYFGSMLVGSLVTFVRKKEDPRYRAIGASGAISGVLFAFVLMAPFQKIYLLLVPIGIPAVLFALGYIAVSAFGMKQGRGRIGHDAHLGGALAGLVLTIALSPQTFSSFLSQIRSVLG</sequence>
<dbReference type="GO" id="GO:0004252">
    <property type="term" value="F:serine-type endopeptidase activity"/>
    <property type="evidence" value="ECO:0007669"/>
    <property type="project" value="InterPro"/>
</dbReference>
<keyword evidence="3 7" id="KW-0812">Transmembrane</keyword>
<dbReference type="InterPro" id="IPR035952">
    <property type="entry name" value="Rhomboid-like_sf"/>
</dbReference>
<protein>
    <submittedName>
        <fullName evidence="9">Rhomboid family intramembrane serine protease</fullName>
    </submittedName>
</protein>
<evidence type="ECO:0000256" key="4">
    <source>
        <dbReference type="ARBA" id="ARBA00022801"/>
    </source>
</evidence>
<dbReference type="EMBL" id="JAGQHS010000210">
    <property type="protein sequence ID" value="MCA9758770.1"/>
    <property type="molecule type" value="Genomic_DNA"/>
</dbReference>
<dbReference type="Pfam" id="PF01694">
    <property type="entry name" value="Rhomboid"/>
    <property type="match status" value="1"/>
</dbReference>
<feature type="domain" description="Peptidase S54 rhomboid" evidence="8">
    <location>
        <begin position="43"/>
        <end position="188"/>
    </location>
</feature>
<feature type="transmembrane region" description="Helical" evidence="7">
    <location>
        <begin position="78"/>
        <end position="100"/>
    </location>
</feature>
<feature type="transmembrane region" description="Helical" evidence="7">
    <location>
        <begin position="112"/>
        <end position="131"/>
    </location>
</feature>
<evidence type="ECO:0000256" key="2">
    <source>
        <dbReference type="ARBA" id="ARBA00009045"/>
    </source>
</evidence>
<evidence type="ECO:0000313" key="10">
    <source>
        <dbReference type="Proteomes" id="UP000739538"/>
    </source>
</evidence>
<comment type="similarity">
    <text evidence="2">Belongs to the peptidase S54 family.</text>
</comment>
<organism evidence="9 10">
    <name type="scientific">Eiseniibacteriota bacterium</name>
    <dbReference type="NCBI Taxonomy" id="2212470"/>
    <lineage>
        <taxon>Bacteria</taxon>
        <taxon>Candidatus Eiseniibacteriota</taxon>
    </lineage>
</organism>
<comment type="caution">
    <text evidence="9">The sequence shown here is derived from an EMBL/GenBank/DDBJ whole genome shotgun (WGS) entry which is preliminary data.</text>
</comment>
<evidence type="ECO:0000313" key="9">
    <source>
        <dbReference type="EMBL" id="MCA9758770.1"/>
    </source>
</evidence>
<dbReference type="SUPFAM" id="SSF144091">
    <property type="entry name" value="Rhomboid-like"/>
    <property type="match status" value="1"/>
</dbReference>
<feature type="transmembrane region" description="Helical" evidence="7">
    <location>
        <begin position="137"/>
        <end position="159"/>
    </location>
</feature>
<dbReference type="GO" id="GO:0006508">
    <property type="term" value="P:proteolysis"/>
    <property type="evidence" value="ECO:0007669"/>
    <property type="project" value="UniProtKB-KW"/>
</dbReference>
<evidence type="ECO:0000256" key="6">
    <source>
        <dbReference type="ARBA" id="ARBA00023136"/>
    </source>
</evidence>
<reference evidence="9" key="2">
    <citation type="journal article" date="2021" name="Microbiome">
        <title>Successional dynamics and alternative stable states in a saline activated sludge microbial community over 9 years.</title>
        <authorList>
            <person name="Wang Y."/>
            <person name="Ye J."/>
            <person name="Ju F."/>
            <person name="Liu L."/>
            <person name="Boyd J.A."/>
            <person name="Deng Y."/>
            <person name="Parks D.H."/>
            <person name="Jiang X."/>
            <person name="Yin X."/>
            <person name="Woodcroft B.J."/>
            <person name="Tyson G.W."/>
            <person name="Hugenholtz P."/>
            <person name="Polz M.F."/>
            <person name="Zhang T."/>
        </authorList>
    </citation>
    <scope>NUCLEOTIDE SEQUENCE</scope>
    <source>
        <strain evidence="9">HKST-UBA02</strain>
    </source>
</reference>
<dbReference type="PANTHER" id="PTHR43731">
    <property type="entry name" value="RHOMBOID PROTEASE"/>
    <property type="match status" value="1"/>
</dbReference>
<reference evidence="9" key="1">
    <citation type="submission" date="2020-04" db="EMBL/GenBank/DDBJ databases">
        <authorList>
            <person name="Zhang T."/>
        </authorList>
    </citation>
    <scope>NUCLEOTIDE SEQUENCE</scope>
    <source>
        <strain evidence="9">HKST-UBA02</strain>
    </source>
</reference>
<keyword evidence="4" id="KW-0378">Hydrolase</keyword>
<dbReference type="GO" id="GO:0016020">
    <property type="term" value="C:membrane"/>
    <property type="evidence" value="ECO:0007669"/>
    <property type="project" value="UniProtKB-SubCell"/>
</dbReference>
<evidence type="ECO:0000256" key="7">
    <source>
        <dbReference type="SAM" id="Phobius"/>
    </source>
</evidence>
<evidence type="ECO:0000259" key="8">
    <source>
        <dbReference type="Pfam" id="PF01694"/>
    </source>
</evidence>
<dbReference type="PANTHER" id="PTHR43731:SF14">
    <property type="entry name" value="PRESENILIN-ASSOCIATED RHOMBOID-LIKE PROTEIN, MITOCHONDRIAL"/>
    <property type="match status" value="1"/>
</dbReference>
<dbReference type="AlphaFoldDB" id="A0A956NG52"/>
<dbReference type="Gene3D" id="1.20.1540.10">
    <property type="entry name" value="Rhomboid-like"/>
    <property type="match status" value="1"/>
</dbReference>
<evidence type="ECO:0000256" key="3">
    <source>
        <dbReference type="ARBA" id="ARBA00022692"/>
    </source>
</evidence>
<evidence type="ECO:0000256" key="1">
    <source>
        <dbReference type="ARBA" id="ARBA00004141"/>
    </source>
</evidence>
<feature type="transmembrane region" description="Helical" evidence="7">
    <location>
        <begin position="171"/>
        <end position="191"/>
    </location>
</feature>
<dbReference type="InterPro" id="IPR022764">
    <property type="entry name" value="Peptidase_S54_rhomboid_dom"/>
</dbReference>